<evidence type="ECO:0000313" key="5">
    <source>
        <dbReference type="Proteomes" id="UP000198883"/>
    </source>
</evidence>
<dbReference type="InterPro" id="IPR042070">
    <property type="entry name" value="PucR_C-HTH_sf"/>
</dbReference>
<comment type="similarity">
    <text evidence="1">Belongs to the CdaR family.</text>
</comment>
<dbReference type="Pfam" id="PF13556">
    <property type="entry name" value="HTH_30"/>
    <property type="match status" value="1"/>
</dbReference>
<proteinExistence type="inferred from homology"/>
<accession>A0A1H7VDE2</accession>
<organism evidence="4 5">
    <name type="scientific">Phocoenobacter skyensis</name>
    <dbReference type="NCBI Taxonomy" id="97481"/>
    <lineage>
        <taxon>Bacteria</taxon>
        <taxon>Pseudomonadati</taxon>
        <taxon>Pseudomonadota</taxon>
        <taxon>Gammaproteobacteria</taxon>
        <taxon>Pasteurellales</taxon>
        <taxon>Pasteurellaceae</taxon>
        <taxon>Phocoenobacter</taxon>
    </lineage>
</organism>
<dbReference type="AlphaFoldDB" id="A0A1H7VDE2"/>
<dbReference type="Proteomes" id="UP000198883">
    <property type="component" value="Unassembled WGS sequence"/>
</dbReference>
<evidence type="ECO:0000259" key="3">
    <source>
        <dbReference type="Pfam" id="PF17853"/>
    </source>
</evidence>
<sequence>MYLIRLYNIISLLFHHTNLKMFTYKASLTETLISTLLHSKEITSETMKWADYLDIDLTSPRIVCIIEMESDTLEVMAERTQIVQQWLIAQNKQNLVIQHSFSQLVLLAPALNSDDKWDLNQHITSLQQLINYIEDPYFTVTVAIGRYVEQHNAIPDIATSYQTAKVTLQVGKMRYPDKKTHIYQDFILPILFEKLKQSWEKEELDCIMQKLQEADENGILRNTLFTWFENNMQSVSTANMLNIHRNSLEYRLNKIVQITGLNLSNTADKVLLYIALYSVY</sequence>
<dbReference type="EMBL" id="FOBN01000004">
    <property type="protein sequence ID" value="SEM07074.1"/>
    <property type="molecule type" value="Genomic_DNA"/>
</dbReference>
<name>A0A1H7VDE2_9PAST</name>
<dbReference type="STRING" id="97481.SAMN05444853_10474"/>
<evidence type="ECO:0000256" key="1">
    <source>
        <dbReference type="ARBA" id="ARBA00006754"/>
    </source>
</evidence>
<dbReference type="InterPro" id="IPR041522">
    <property type="entry name" value="CdaR_GGDEF"/>
</dbReference>
<gene>
    <name evidence="4" type="ORF">SAMN05444853_10474</name>
</gene>
<dbReference type="PANTHER" id="PTHR33744">
    <property type="entry name" value="CARBOHYDRATE DIACID REGULATOR"/>
    <property type="match status" value="1"/>
</dbReference>
<dbReference type="Pfam" id="PF17853">
    <property type="entry name" value="GGDEF_2"/>
    <property type="match status" value="1"/>
</dbReference>
<dbReference type="InterPro" id="IPR051448">
    <property type="entry name" value="CdaR-like_regulators"/>
</dbReference>
<dbReference type="Gene3D" id="1.10.10.2840">
    <property type="entry name" value="PucR C-terminal helix-turn-helix domain"/>
    <property type="match status" value="1"/>
</dbReference>
<feature type="domain" description="PucR C-terminal helix-turn-helix" evidence="2">
    <location>
        <begin position="220"/>
        <end position="276"/>
    </location>
</feature>
<evidence type="ECO:0000313" key="4">
    <source>
        <dbReference type="EMBL" id="SEM07074.1"/>
    </source>
</evidence>
<reference evidence="5" key="1">
    <citation type="submission" date="2016-10" db="EMBL/GenBank/DDBJ databases">
        <authorList>
            <person name="Varghese N."/>
            <person name="Submissions S."/>
        </authorList>
    </citation>
    <scope>NUCLEOTIDE SEQUENCE [LARGE SCALE GENOMIC DNA]</scope>
    <source>
        <strain evidence="5">DSM 24204</strain>
    </source>
</reference>
<dbReference type="InterPro" id="IPR025736">
    <property type="entry name" value="PucR_C-HTH_dom"/>
</dbReference>
<protein>
    <submittedName>
        <fullName evidence="4">Carbohydrate diacid regulator</fullName>
    </submittedName>
</protein>
<dbReference type="PANTHER" id="PTHR33744:SF15">
    <property type="entry name" value="CARBOHYDRATE DIACID REGULATOR"/>
    <property type="match status" value="1"/>
</dbReference>
<feature type="domain" description="CdaR GGDEF-like" evidence="3">
    <location>
        <begin position="44"/>
        <end position="170"/>
    </location>
</feature>
<evidence type="ECO:0000259" key="2">
    <source>
        <dbReference type="Pfam" id="PF13556"/>
    </source>
</evidence>
<dbReference type="OrthoDB" id="9792148at2"/>